<dbReference type="Gene3D" id="3.10.580.10">
    <property type="entry name" value="CBS-domain"/>
    <property type="match status" value="1"/>
</dbReference>
<gene>
    <name evidence="13" type="ORF">FUT82_01720</name>
    <name evidence="14" type="ORF">FUT82_02235</name>
    <name evidence="12" type="ORF">TPHV1_140043</name>
</gene>
<dbReference type="AlphaFoldDB" id="A0A0B7GVW5"/>
<sequence length="418" mass="46689">MSIQSIIIIIETIILIVCAGFFAGTETAITAIGRADVRKLSKQKQKNSVRLTHLVRIKDRIVTTTLIYTNFINMLASALITAFTIEMFGNNYLFIATIITTSLIILFAEIIPKAVCAYYPVLIGKRASAILYFFYILLYPVVLFFSGLSGITIKLFSGTHKKIRNISEEELKALIKISTEDGAVKDGENYLLSKATRLRNLKLRNIMTTRTDIIAVEHDVSIDEIIQKFRESRFSRLPVYDKTNDSIIGIIHYKDVLFYKTAKKHDSIISLIRETTFVPETSNVFSVIKAMKNSKHNMAIVIDEHGGTAGLITMDDIIAAVFGTIQDEYGGASVNYGLRLIGKSRLHFSGEMPIAKLNEILHAQLSSEYYDTMGGLLLEAFEQLPAPNSSITINGILFTVKKVMNRQITSIIADIPQN</sequence>
<evidence type="ECO:0000256" key="4">
    <source>
        <dbReference type="ARBA" id="ARBA00022989"/>
    </source>
</evidence>
<evidence type="ECO:0000256" key="8">
    <source>
        <dbReference type="PROSITE-ProRule" id="PRU01193"/>
    </source>
</evidence>
<dbReference type="SUPFAM" id="SSF56176">
    <property type="entry name" value="FAD-binding/transporter-associated domain-like"/>
    <property type="match status" value="1"/>
</dbReference>
<feature type="domain" description="CBS" evidence="10">
    <location>
        <begin position="207"/>
        <end position="267"/>
    </location>
</feature>
<evidence type="ECO:0000256" key="2">
    <source>
        <dbReference type="ARBA" id="ARBA00022692"/>
    </source>
</evidence>
<dbReference type="InterPro" id="IPR005170">
    <property type="entry name" value="Transptr-assoc_dom"/>
</dbReference>
<keyword evidence="3" id="KW-0677">Repeat</keyword>
<dbReference type="InterPro" id="IPR046342">
    <property type="entry name" value="CBS_dom_sf"/>
</dbReference>
<dbReference type="PANTHER" id="PTHR22777">
    <property type="entry name" value="HEMOLYSIN-RELATED"/>
    <property type="match status" value="1"/>
</dbReference>
<keyword evidence="15" id="KW-1185">Reference proteome</keyword>
<dbReference type="FunFam" id="3.10.580.10:FF:000002">
    <property type="entry name" value="Magnesium/cobalt efflux protein CorC"/>
    <property type="match status" value="1"/>
</dbReference>
<feature type="domain" description="CNNM transmembrane" evidence="11">
    <location>
        <begin position="1"/>
        <end position="188"/>
    </location>
</feature>
<dbReference type="GO" id="GO:0005886">
    <property type="term" value="C:plasma membrane"/>
    <property type="evidence" value="ECO:0007669"/>
    <property type="project" value="TreeGrafter"/>
</dbReference>
<proteinExistence type="predicted"/>
<evidence type="ECO:0000313" key="16">
    <source>
        <dbReference type="Proteomes" id="UP000323594"/>
    </source>
</evidence>
<feature type="domain" description="CBS" evidence="10">
    <location>
        <begin position="271"/>
        <end position="328"/>
    </location>
</feature>
<protein>
    <submittedName>
        <fullName evidence="13">HlyC/CorC family transporter</fullName>
    </submittedName>
</protein>
<dbReference type="InterPro" id="IPR002550">
    <property type="entry name" value="CNNM"/>
</dbReference>
<feature type="transmembrane region" description="Helical" evidence="9">
    <location>
        <begin position="132"/>
        <end position="156"/>
    </location>
</feature>
<dbReference type="InterPro" id="IPR036318">
    <property type="entry name" value="FAD-bd_PCMH-like_sf"/>
</dbReference>
<keyword evidence="4 8" id="KW-1133">Transmembrane helix</keyword>
<reference evidence="13 16" key="3">
    <citation type="submission" date="2019-08" db="EMBL/GenBank/DDBJ databases">
        <authorList>
            <person name="Kuhnert P."/>
        </authorList>
    </citation>
    <scope>NUCLEOTIDE SEQUENCE [LARGE SCALE GENOMIC DNA]</scope>
    <source>
        <strain evidence="13 16">B36.5</strain>
    </source>
</reference>
<dbReference type="Proteomes" id="UP000323594">
    <property type="component" value="Chromosome"/>
</dbReference>
<dbReference type="CDD" id="cd04590">
    <property type="entry name" value="CBS_pair_CorC_HlyC_assoc"/>
    <property type="match status" value="1"/>
</dbReference>
<feature type="transmembrane region" description="Helical" evidence="9">
    <location>
        <begin position="91"/>
        <end position="111"/>
    </location>
</feature>
<dbReference type="Pfam" id="PF03471">
    <property type="entry name" value="CorC_HlyC"/>
    <property type="match status" value="1"/>
</dbReference>
<feature type="transmembrane region" description="Helical" evidence="9">
    <location>
        <begin position="66"/>
        <end position="85"/>
    </location>
</feature>
<evidence type="ECO:0000313" key="13">
    <source>
        <dbReference type="EMBL" id="QEJ96825.1"/>
    </source>
</evidence>
<dbReference type="InterPro" id="IPR016169">
    <property type="entry name" value="FAD-bd_PCMH_sub2"/>
</dbReference>
<dbReference type="GeneID" id="57751848"/>
<comment type="subcellular location">
    <subcellularLocation>
        <location evidence="1">Membrane</location>
        <topology evidence="1">Multi-pass membrane protein</topology>
    </subcellularLocation>
</comment>
<reference evidence="12" key="2">
    <citation type="submission" date="2015-01" db="EMBL/GenBank/DDBJ databases">
        <authorList>
            <person name="Xiang T."/>
            <person name="Song Y."/>
            <person name="Huang L."/>
            <person name="Wang B."/>
            <person name="Wu P."/>
        </authorList>
    </citation>
    <scope>NUCLEOTIDE SEQUENCE [LARGE SCALE GENOMIC DNA]</scope>
    <source>
        <strain evidence="12">V1</strain>
    </source>
</reference>
<dbReference type="EMBL" id="CP042817">
    <property type="protein sequence ID" value="QEJ96825.1"/>
    <property type="molecule type" value="Genomic_DNA"/>
</dbReference>
<dbReference type="RefSeq" id="WP_024751766.1">
    <property type="nucleotide sequence ID" value="NZ_CDNC01000006.1"/>
</dbReference>
<evidence type="ECO:0000256" key="7">
    <source>
        <dbReference type="PROSITE-ProRule" id="PRU00703"/>
    </source>
</evidence>
<dbReference type="Proteomes" id="UP000042527">
    <property type="component" value="Unassembled WGS sequence"/>
</dbReference>
<evidence type="ECO:0000259" key="11">
    <source>
        <dbReference type="PROSITE" id="PS51846"/>
    </source>
</evidence>
<dbReference type="OrthoDB" id="9798188at2"/>
<dbReference type="Pfam" id="PF00571">
    <property type="entry name" value="CBS"/>
    <property type="match status" value="2"/>
</dbReference>
<dbReference type="PROSITE" id="PS51846">
    <property type="entry name" value="CNNM"/>
    <property type="match status" value="1"/>
</dbReference>
<dbReference type="SMART" id="SM01091">
    <property type="entry name" value="CorC_HlyC"/>
    <property type="match status" value="1"/>
</dbReference>
<keyword evidence="5 7" id="KW-0129">CBS domain</keyword>
<evidence type="ECO:0000256" key="5">
    <source>
        <dbReference type="ARBA" id="ARBA00023122"/>
    </source>
</evidence>
<dbReference type="SMART" id="SM00116">
    <property type="entry name" value="CBS"/>
    <property type="match status" value="2"/>
</dbReference>
<dbReference type="InterPro" id="IPR044751">
    <property type="entry name" value="Ion_transp-like_CBS"/>
</dbReference>
<dbReference type="SUPFAM" id="SSF54631">
    <property type="entry name" value="CBS-domain pair"/>
    <property type="match status" value="1"/>
</dbReference>
<evidence type="ECO:0000256" key="3">
    <source>
        <dbReference type="ARBA" id="ARBA00022737"/>
    </source>
</evidence>
<feature type="transmembrane region" description="Helical" evidence="9">
    <location>
        <begin position="6"/>
        <end position="32"/>
    </location>
</feature>
<dbReference type="Gene3D" id="3.30.465.10">
    <property type="match status" value="1"/>
</dbReference>
<dbReference type="GO" id="GO:0050660">
    <property type="term" value="F:flavin adenine dinucleotide binding"/>
    <property type="evidence" value="ECO:0007669"/>
    <property type="project" value="InterPro"/>
</dbReference>
<evidence type="ECO:0000313" key="14">
    <source>
        <dbReference type="EMBL" id="QEJ96914.1"/>
    </source>
</evidence>
<dbReference type="EMBL" id="CDNC01000006">
    <property type="protein sequence ID" value="CEM61095.1"/>
    <property type="molecule type" value="Genomic_DNA"/>
</dbReference>
<reference evidence="15" key="1">
    <citation type="submission" date="2015-01" db="EMBL/GenBank/DDBJ databases">
        <authorList>
            <person name="Manzoor Shahid"/>
            <person name="Zubair Saima"/>
        </authorList>
    </citation>
    <scope>NUCLEOTIDE SEQUENCE [LARGE SCALE GENOMIC DNA]</scope>
    <source>
        <strain evidence="15">V1</strain>
    </source>
</reference>
<dbReference type="EMBL" id="CP042817">
    <property type="protein sequence ID" value="QEJ96914.1"/>
    <property type="molecule type" value="Genomic_DNA"/>
</dbReference>
<evidence type="ECO:0000256" key="1">
    <source>
        <dbReference type="ARBA" id="ARBA00004141"/>
    </source>
</evidence>
<evidence type="ECO:0000256" key="9">
    <source>
        <dbReference type="SAM" id="Phobius"/>
    </source>
</evidence>
<dbReference type="Pfam" id="PF01595">
    <property type="entry name" value="CNNM"/>
    <property type="match status" value="1"/>
</dbReference>
<keyword evidence="6 8" id="KW-0472">Membrane</keyword>
<dbReference type="PROSITE" id="PS51371">
    <property type="entry name" value="CBS"/>
    <property type="match status" value="2"/>
</dbReference>
<name>A0A0B7GVW5_TREPH</name>
<evidence type="ECO:0000256" key="6">
    <source>
        <dbReference type="ARBA" id="ARBA00023136"/>
    </source>
</evidence>
<accession>A0A0B7GVW5</accession>
<dbReference type="PANTHER" id="PTHR22777:SF17">
    <property type="entry name" value="UPF0053 PROTEIN SLL0260"/>
    <property type="match status" value="1"/>
</dbReference>
<evidence type="ECO:0000313" key="12">
    <source>
        <dbReference type="EMBL" id="CEM61095.1"/>
    </source>
</evidence>
<evidence type="ECO:0000313" key="15">
    <source>
        <dbReference type="Proteomes" id="UP000042527"/>
    </source>
</evidence>
<evidence type="ECO:0000259" key="10">
    <source>
        <dbReference type="PROSITE" id="PS51371"/>
    </source>
</evidence>
<keyword evidence="2 8" id="KW-0812">Transmembrane</keyword>
<organism evidence="12 15">
    <name type="scientific">Treponema phagedenis</name>
    <dbReference type="NCBI Taxonomy" id="162"/>
    <lineage>
        <taxon>Bacteria</taxon>
        <taxon>Pseudomonadati</taxon>
        <taxon>Spirochaetota</taxon>
        <taxon>Spirochaetia</taxon>
        <taxon>Spirochaetales</taxon>
        <taxon>Treponemataceae</taxon>
        <taxon>Treponema</taxon>
    </lineage>
</organism>
<dbReference type="InterPro" id="IPR000644">
    <property type="entry name" value="CBS_dom"/>
</dbReference>